<feature type="transmembrane region" description="Helical" evidence="1">
    <location>
        <begin position="87"/>
        <end position="106"/>
    </location>
</feature>
<keyword evidence="1" id="KW-0812">Transmembrane</keyword>
<evidence type="ECO:0000256" key="1">
    <source>
        <dbReference type="SAM" id="Phobius"/>
    </source>
</evidence>
<dbReference type="EMBL" id="LAZR01021859">
    <property type="protein sequence ID" value="KKL83865.1"/>
    <property type="molecule type" value="Genomic_DNA"/>
</dbReference>
<accession>A0A0F9HQ97</accession>
<proteinExistence type="predicted"/>
<gene>
    <name evidence="2" type="ORF">LCGC14_1970460</name>
</gene>
<name>A0A0F9HQ97_9ZZZZ</name>
<reference evidence="2" key="1">
    <citation type="journal article" date="2015" name="Nature">
        <title>Complex archaea that bridge the gap between prokaryotes and eukaryotes.</title>
        <authorList>
            <person name="Spang A."/>
            <person name="Saw J.H."/>
            <person name="Jorgensen S.L."/>
            <person name="Zaremba-Niedzwiedzka K."/>
            <person name="Martijn J."/>
            <person name="Lind A.E."/>
            <person name="van Eijk R."/>
            <person name="Schleper C."/>
            <person name="Guy L."/>
            <person name="Ettema T.J."/>
        </authorList>
    </citation>
    <scope>NUCLEOTIDE SEQUENCE</scope>
</reference>
<keyword evidence="1" id="KW-1133">Transmembrane helix</keyword>
<feature type="transmembrane region" description="Helical" evidence="1">
    <location>
        <begin position="59"/>
        <end position="81"/>
    </location>
</feature>
<comment type="caution">
    <text evidence="2">The sequence shown here is derived from an EMBL/GenBank/DDBJ whole genome shotgun (WGS) entry which is preliminary data.</text>
</comment>
<keyword evidence="1" id="KW-0472">Membrane</keyword>
<sequence length="152" mass="16310">MFPYLTVRNLLLAGLAGEVSFEIYAWLISPILFDVALAPANLVIALTKIATGLTLPYRAAFVLHFAVGVVGFSAFVLLAHLMTRTKLILSGAIAGVLLWFVAQGLLAPVVGRTFMMGFGAYTQSSFVGHVGMAMIIGYVLLQFESRQARSAV</sequence>
<protein>
    <submittedName>
        <fullName evidence="2">Uncharacterized protein</fullName>
    </submittedName>
</protein>
<evidence type="ECO:0000313" key="2">
    <source>
        <dbReference type="EMBL" id="KKL83865.1"/>
    </source>
</evidence>
<feature type="transmembrane region" description="Helical" evidence="1">
    <location>
        <begin position="118"/>
        <end position="141"/>
    </location>
</feature>
<dbReference type="AlphaFoldDB" id="A0A0F9HQ97"/>
<feature type="transmembrane region" description="Helical" evidence="1">
    <location>
        <begin position="23"/>
        <end position="47"/>
    </location>
</feature>
<organism evidence="2">
    <name type="scientific">marine sediment metagenome</name>
    <dbReference type="NCBI Taxonomy" id="412755"/>
    <lineage>
        <taxon>unclassified sequences</taxon>
        <taxon>metagenomes</taxon>
        <taxon>ecological metagenomes</taxon>
    </lineage>
</organism>